<gene>
    <name evidence="1" type="ORF">UFOVP177_55</name>
</gene>
<reference evidence="1" key="1">
    <citation type="submission" date="2020-05" db="EMBL/GenBank/DDBJ databases">
        <authorList>
            <person name="Chiriac C."/>
            <person name="Salcher M."/>
            <person name="Ghai R."/>
            <person name="Kavagutti S V."/>
        </authorList>
    </citation>
    <scope>NUCLEOTIDE SEQUENCE</scope>
</reference>
<dbReference type="EMBL" id="LR798223">
    <property type="protein sequence ID" value="CAB5195057.1"/>
    <property type="molecule type" value="Genomic_DNA"/>
</dbReference>
<organism evidence="1">
    <name type="scientific">uncultured Caudovirales phage</name>
    <dbReference type="NCBI Taxonomy" id="2100421"/>
    <lineage>
        <taxon>Viruses</taxon>
        <taxon>Duplodnaviria</taxon>
        <taxon>Heunggongvirae</taxon>
        <taxon>Uroviricota</taxon>
        <taxon>Caudoviricetes</taxon>
        <taxon>Peduoviridae</taxon>
        <taxon>Maltschvirus</taxon>
        <taxon>Maltschvirus maltsch</taxon>
    </lineage>
</organism>
<protein>
    <submittedName>
        <fullName evidence="1">Uncharacterized protein</fullName>
    </submittedName>
</protein>
<proteinExistence type="predicted"/>
<evidence type="ECO:0000313" key="1">
    <source>
        <dbReference type="EMBL" id="CAB5195057.1"/>
    </source>
</evidence>
<sequence>MTTRFCTSCQCTREAEGGVFRKSRTSGRWMCQPCYEHKTESIYLNKSGKVADVKTIMEKLYAMRQM</sequence>
<name>A0A6J7WFB8_9CAUD</name>
<accession>A0A6J7WFB8</accession>